<dbReference type="SUPFAM" id="SSF54001">
    <property type="entry name" value="Cysteine proteinases"/>
    <property type="match status" value="1"/>
</dbReference>
<evidence type="ECO:0000256" key="1">
    <source>
        <dbReference type="ARBA" id="ARBA00007623"/>
    </source>
</evidence>
<keyword evidence="2 5" id="KW-0645">Protease</keyword>
<dbReference type="AlphaFoldDB" id="A0A6P1BHT8"/>
<evidence type="ECO:0000256" key="4">
    <source>
        <dbReference type="ARBA" id="ARBA00022807"/>
    </source>
</evidence>
<name>A0A6P1BHT8_9BRAD</name>
<evidence type="ECO:0000259" key="6">
    <source>
        <dbReference type="PROSITE" id="PS50203"/>
    </source>
</evidence>
<dbReference type="RefSeq" id="WP_163155846.1">
    <property type="nucleotide sequence ID" value="NZ_VKHP01000075.1"/>
</dbReference>
<dbReference type="PANTHER" id="PTHR10183:SF379">
    <property type="entry name" value="CALPAIN-5"/>
    <property type="match status" value="1"/>
</dbReference>
<keyword evidence="8" id="KW-1185">Reference proteome</keyword>
<evidence type="ECO:0000256" key="5">
    <source>
        <dbReference type="PROSITE-ProRule" id="PRU00239"/>
    </source>
</evidence>
<protein>
    <recommendedName>
        <fullName evidence="6">Calpain catalytic domain-containing protein</fullName>
    </recommendedName>
</protein>
<evidence type="ECO:0000313" key="7">
    <source>
        <dbReference type="EMBL" id="NEU97968.1"/>
    </source>
</evidence>
<feature type="active site" evidence="5">
    <location>
        <position position="335"/>
    </location>
</feature>
<dbReference type="EMBL" id="VKHP01000075">
    <property type="protein sequence ID" value="NEU97968.1"/>
    <property type="molecule type" value="Genomic_DNA"/>
</dbReference>
<dbReference type="GO" id="GO:0004198">
    <property type="term" value="F:calcium-dependent cysteine-type endopeptidase activity"/>
    <property type="evidence" value="ECO:0007669"/>
    <property type="project" value="InterPro"/>
</dbReference>
<keyword evidence="4 5" id="KW-0788">Thiol protease</keyword>
<dbReference type="GO" id="GO:0006508">
    <property type="term" value="P:proteolysis"/>
    <property type="evidence" value="ECO:0007669"/>
    <property type="project" value="UniProtKB-KW"/>
</dbReference>
<feature type="active site" evidence="5">
    <location>
        <position position="353"/>
    </location>
</feature>
<evidence type="ECO:0000256" key="3">
    <source>
        <dbReference type="ARBA" id="ARBA00022801"/>
    </source>
</evidence>
<feature type="domain" description="Calpain catalytic" evidence="6">
    <location>
        <begin position="153"/>
        <end position="402"/>
    </location>
</feature>
<dbReference type="InterPro" id="IPR001300">
    <property type="entry name" value="Peptidase_C2_calpain_cat"/>
</dbReference>
<dbReference type="PANTHER" id="PTHR10183">
    <property type="entry name" value="CALPAIN"/>
    <property type="match status" value="1"/>
</dbReference>
<gene>
    <name evidence="7" type="ORF">FNJ47_19585</name>
</gene>
<dbReference type="Gene3D" id="3.90.70.10">
    <property type="entry name" value="Cysteine proteinases"/>
    <property type="match status" value="1"/>
</dbReference>
<evidence type="ECO:0000313" key="8">
    <source>
        <dbReference type="Proteomes" id="UP000468531"/>
    </source>
</evidence>
<sequence>MTASWVNSLVDSGIKSDMLNFAADGDFTDAEAIQLLADVANRGSVTANELNSLQVIAANLNSGLSTSSYVFHLFVQLVDGNPANATWTGGSTTSGALGNLQVGTTSTQMSELIGKWFQGTDLPDPTLPPDAASSGWTLQGYSAVVGPLYSSAGAATVNDVCQGASGDCELMSGLIDLVVFHPQVMSSMIVDNGNGTYGVRFYVNGQETWETVNDEFPVVSGTELDYGHNYNEQPTAMWVALVEKAYAQLSSTGQIGHPAVNSYNNISADPPTNVFENLTDATSVNYYLSTASYWYSDKSIYTAALAAGDDVILEIPSTSPYTYDSAGNIQLVPDHAFAVIGYDSATGTFIVRNPWGNSYPGQNWDVQFEVSLTQIANEQGDFVIDNSAVVDVAPNVIVSNVTGRAQTSISASSMFYVTSGGLPVTEYALWDTGGNGHFTVNGVAQAAGVEIDVAASQWSKISYQFGAASDQLWVRAYNGVFWSAWASFTATPEGPTVTVSNVTASHGQSFAVSSLFAYNDPFGMAAAQYDVWDAGTGGGHFVLNGVALPANQHNYVTAAQLSSLSYQSGSGVDTLWIRANDGTAWGQWSNAFTVNAPVDTGPVEVVSNIIASHGQSYSVTSLFTYGDPFGSAATEYDVWDSGTVGGSFVLNGVALPAKQDNYVTAAQLTSLSYQSGSGIDTLWIRANDGTVWGAWSSSFTVNAPVDTGPVEAVSNIIAPHGQSYAASSLFTYSDPFNSAATQYDVWDSGTAGGHFVLNGVALPANQDNYIIAAQLASLSYQSGSGIDTLWVRANDGTVWGAWSNSFTVNAPIDTGPVETVSNIIASHGQSYAASSLFTYGDPFGSAATQYDVWDTGAGGGHFVLNGVALSPNQHNYVTAAQLSSLSYQSGSGVDTLWVRANDGTVWGSWSSAFTVNAPIDTGPVVSPTNSSTLSVQGQTFAVSSLFTYADPFGSSATSYDVWNTGSGNGYFTLNGTTLGANQDNIVAASQLSQLAYHVGSGTDTLWIKANDGTVWGAWSSAFTVSDPSIIPAGQTLELASASSAQISFASGSGTLKLDDPAGFSGTVAGMAGADAIDFANINFAAGQTVAFAGNTSGGSLTISDGVHAASIALLGNYMASTFVAASDGHNGTTITVHPDQVATLAPPQHA</sequence>
<comment type="similarity">
    <text evidence="1">Belongs to the peptidase C2 family.</text>
</comment>
<organism evidence="7 8">
    <name type="scientific">Bradyrhizobium uaiense</name>
    <dbReference type="NCBI Taxonomy" id="2594946"/>
    <lineage>
        <taxon>Bacteria</taxon>
        <taxon>Pseudomonadati</taxon>
        <taxon>Pseudomonadota</taxon>
        <taxon>Alphaproteobacteria</taxon>
        <taxon>Hyphomicrobiales</taxon>
        <taxon>Nitrobacteraceae</taxon>
        <taxon>Bradyrhizobium</taxon>
    </lineage>
</organism>
<comment type="caution">
    <text evidence="7">The sequence shown here is derived from an EMBL/GenBank/DDBJ whole genome shotgun (WGS) entry which is preliminary data.</text>
</comment>
<dbReference type="SMART" id="SM00230">
    <property type="entry name" value="CysPc"/>
    <property type="match status" value="1"/>
</dbReference>
<keyword evidence="3 5" id="KW-0378">Hydrolase</keyword>
<dbReference type="Proteomes" id="UP000468531">
    <property type="component" value="Unassembled WGS sequence"/>
</dbReference>
<accession>A0A6P1BHT8</accession>
<dbReference type="Pfam" id="PF00648">
    <property type="entry name" value="Peptidase_C2"/>
    <property type="match status" value="1"/>
</dbReference>
<dbReference type="InterPro" id="IPR038765">
    <property type="entry name" value="Papain-like_cys_pep_sf"/>
</dbReference>
<dbReference type="PROSITE" id="PS50203">
    <property type="entry name" value="CALPAIN_CAT"/>
    <property type="match status" value="1"/>
</dbReference>
<reference evidence="7 8" key="1">
    <citation type="journal article" date="2020" name="Arch. Microbiol.">
        <title>Bradyrhizobium uaiense sp. nov., a new highly efficient cowpea symbiont.</title>
        <authorList>
            <person name="Cabral Michel D."/>
            <person name="Azarias Guimaraes A."/>
            <person name="Martins da Costa E."/>
            <person name="Soares de Carvalho T."/>
            <person name="Balsanelli E."/>
            <person name="Willems A."/>
            <person name="Maltempi de Souza E."/>
            <person name="de Souza Moreira F.M."/>
        </authorList>
    </citation>
    <scope>NUCLEOTIDE SEQUENCE [LARGE SCALE GENOMIC DNA]</scope>
    <source>
        <strain evidence="7 8">UFLA 03-164</strain>
    </source>
</reference>
<evidence type="ECO:0000256" key="2">
    <source>
        <dbReference type="ARBA" id="ARBA00022670"/>
    </source>
</evidence>
<dbReference type="InterPro" id="IPR022684">
    <property type="entry name" value="Calpain_cysteine_protease"/>
</dbReference>
<feature type="active site" evidence="5">
    <location>
        <position position="168"/>
    </location>
</feature>
<proteinExistence type="inferred from homology"/>